<evidence type="ECO:0000313" key="2">
    <source>
        <dbReference type="Proteomes" id="UP000696573"/>
    </source>
</evidence>
<proteinExistence type="predicted"/>
<dbReference type="AlphaFoldDB" id="A0A9N9VZR2"/>
<dbReference type="InterPro" id="IPR036047">
    <property type="entry name" value="F-box-like_dom_sf"/>
</dbReference>
<keyword evidence="2" id="KW-1185">Reference proteome</keyword>
<dbReference type="EMBL" id="CABFNQ020000762">
    <property type="protein sequence ID" value="CAH0040371.1"/>
    <property type="molecule type" value="Genomic_DNA"/>
</dbReference>
<gene>
    <name evidence="1" type="ORF">CRHIZ90672A_00005894</name>
</gene>
<evidence type="ECO:0008006" key="3">
    <source>
        <dbReference type="Google" id="ProtNLM"/>
    </source>
</evidence>
<reference evidence="1" key="1">
    <citation type="submission" date="2021-10" db="EMBL/GenBank/DDBJ databases">
        <authorList>
            <person name="Piombo E."/>
        </authorList>
    </citation>
    <scope>NUCLEOTIDE SEQUENCE</scope>
</reference>
<organism evidence="1 2">
    <name type="scientific">Clonostachys rhizophaga</name>
    <dbReference type="NCBI Taxonomy" id="160324"/>
    <lineage>
        <taxon>Eukaryota</taxon>
        <taxon>Fungi</taxon>
        <taxon>Dikarya</taxon>
        <taxon>Ascomycota</taxon>
        <taxon>Pezizomycotina</taxon>
        <taxon>Sordariomycetes</taxon>
        <taxon>Hypocreomycetidae</taxon>
        <taxon>Hypocreales</taxon>
        <taxon>Bionectriaceae</taxon>
        <taxon>Clonostachys</taxon>
    </lineage>
</organism>
<name>A0A9N9VZR2_9HYPO</name>
<dbReference type="OrthoDB" id="5144475at2759"/>
<dbReference type="Proteomes" id="UP000696573">
    <property type="component" value="Unassembled WGS sequence"/>
</dbReference>
<dbReference type="InterPro" id="IPR032675">
    <property type="entry name" value="LRR_dom_sf"/>
</dbReference>
<dbReference type="SUPFAM" id="SSF81383">
    <property type="entry name" value="F-box domain"/>
    <property type="match status" value="1"/>
</dbReference>
<comment type="caution">
    <text evidence="1">The sequence shown here is derived from an EMBL/GenBank/DDBJ whole genome shotgun (WGS) entry which is preliminary data.</text>
</comment>
<protein>
    <recommendedName>
        <fullName evidence="3">F-box domain-containing protein</fullName>
    </recommendedName>
</protein>
<sequence length="581" mass="66150">MEQVAGSPRPNFLQRLPQELQAQILSCLASPSDQPSVYALLRTCKQLYGVALPFLLRTFRNIPPQSTGFCSERRNAQFLRCVLAMKPELARLVHVLILGSFSTDPNMGYDAPAMDEDMDGRERQESPIFDEYSPEELDTADEWIRDLEMGCSDAQLALILTSCPNIHSLYFETSHDQRHFIRVIQLAKKPITALGASLQPPLSRLRHIYFEAHESLDGYHEETNTDHSPDTFLKLPGLLSFEGVNIRGGNDVGWWFQQLPARSLPLQDIALRRSYISPPMLQSMLGACKAVKRLEITRGFYDGSPVEELLPQHILRAILPHADSLEILHLNMAEEWPWLGLPSEHELFYMGTQLHQMIALKRLITGMRSLTGLFNGYTPDNNDDDSDAASLQLDGAPRLIDCLPDNLEYLEIHRSNELILDQIQQLILAIQEGNRFKKLKHVKLLFSDRDPDKMQLNYDPSIVHIELISQSLENRIYDLIPAFKKGNHRVEAICSPIHSPDLRTQWLDIRGSNTGFASTDFELYEAPGIRLSQEKPHRPRPADYLPSILATQTDEYWREVDPEVAVLREAYAAFVNNQNQP</sequence>
<evidence type="ECO:0000313" key="1">
    <source>
        <dbReference type="EMBL" id="CAH0040371.1"/>
    </source>
</evidence>
<dbReference type="Gene3D" id="3.80.10.10">
    <property type="entry name" value="Ribonuclease Inhibitor"/>
    <property type="match status" value="1"/>
</dbReference>
<accession>A0A9N9VZR2</accession>